<evidence type="ECO:0000313" key="4">
    <source>
        <dbReference type="Proteomes" id="UP001164803"/>
    </source>
</evidence>
<evidence type="ECO:0000259" key="2">
    <source>
        <dbReference type="Pfam" id="PF13443"/>
    </source>
</evidence>
<keyword evidence="4" id="KW-1185">Reference proteome</keyword>
<reference evidence="3" key="1">
    <citation type="submission" date="2022-08" db="EMBL/GenBank/DDBJ databases">
        <title>Alicyclobacillus dauci DSM2870, complete genome.</title>
        <authorList>
            <person name="Wang Q."/>
            <person name="Cai R."/>
            <person name="Wang Z."/>
        </authorList>
    </citation>
    <scope>NUCLEOTIDE SEQUENCE</scope>
    <source>
        <strain evidence="3">DSM 28700</strain>
    </source>
</reference>
<dbReference type="InterPro" id="IPR001387">
    <property type="entry name" value="Cro/C1-type_HTH"/>
</dbReference>
<sequence>MIKWKLREVMASKGVWTGQELLDRLEQRAGIIISHTAVMQLIKQEPKAIRFQTLEAICVALDCTPMDLIEYHPSATKSKGIQAVGEGPIRPYARSKKDTNKVDSLFPDEDF</sequence>
<feature type="region of interest" description="Disordered" evidence="1">
    <location>
        <begin position="89"/>
        <end position="111"/>
    </location>
</feature>
<evidence type="ECO:0000313" key="3">
    <source>
        <dbReference type="EMBL" id="WAH35195.1"/>
    </source>
</evidence>
<dbReference type="PANTHER" id="PTHR37301">
    <property type="entry name" value="DNA-BINDING PROTEIN-RELATED"/>
    <property type="match status" value="1"/>
</dbReference>
<name>A0ABY6YZQ4_9BACL</name>
<dbReference type="RefSeq" id="WP_268042179.1">
    <property type="nucleotide sequence ID" value="NZ_CP104064.1"/>
</dbReference>
<accession>A0ABY6YZQ4</accession>
<dbReference type="PANTHER" id="PTHR37301:SF1">
    <property type="entry name" value="DNA-BINDING PROTEIN"/>
    <property type="match status" value="1"/>
</dbReference>
<organism evidence="3 4">
    <name type="scientific">Alicyclobacillus dauci</name>
    <dbReference type="NCBI Taxonomy" id="1475485"/>
    <lineage>
        <taxon>Bacteria</taxon>
        <taxon>Bacillati</taxon>
        <taxon>Bacillota</taxon>
        <taxon>Bacilli</taxon>
        <taxon>Bacillales</taxon>
        <taxon>Alicyclobacillaceae</taxon>
        <taxon>Alicyclobacillus</taxon>
    </lineage>
</organism>
<protein>
    <submittedName>
        <fullName evidence="3">Helix-turn-helix transcriptional regulator</fullName>
    </submittedName>
</protein>
<dbReference type="Pfam" id="PF13443">
    <property type="entry name" value="HTH_26"/>
    <property type="match status" value="1"/>
</dbReference>
<dbReference type="EMBL" id="CP104064">
    <property type="protein sequence ID" value="WAH35195.1"/>
    <property type="molecule type" value="Genomic_DNA"/>
</dbReference>
<dbReference type="Proteomes" id="UP001164803">
    <property type="component" value="Chromosome"/>
</dbReference>
<evidence type="ECO:0000256" key="1">
    <source>
        <dbReference type="SAM" id="MobiDB-lite"/>
    </source>
</evidence>
<gene>
    <name evidence="3" type="ORF">NZD86_12815</name>
</gene>
<proteinExistence type="predicted"/>
<feature type="domain" description="HTH cro/C1-type" evidence="2">
    <location>
        <begin position="5"/>
        <end position="73"/>
    </location>
</feature>